<reference evidence="1" key="1">
    <citation type="submission" date="2021-01" db="EMBL/GenBank/DDBJ databases">
        <authorList>
            <person name="Corre E."/>
            <person name="Pelletier E."/>
            <person name="Niang G."/>
            <person name="Scheremetjew M."/>
            <person name="Finn R."/>
            <person name="Kale V."/>
            <person name="Holt S."/>
            <person name="Cochrane G."/>
            <person name="Meng A."/>
            <person name="Brown T."/>
            <person name="Cohen L."/>
        </authorList>
    </citation>
    <scope>NUCLEOTIDE SEQUENCE</scope>
    <source>
        <strain evidence="1">CCCM811</strain>
    </source>
</reference>
<name>A0A7S4E0L6_9EUKA</name>
<accession>A0A7S4E0L6</accession>
<protein>
    <submittedName>
        <fullName evidence="1">Uncharacterized protein</fullName>
    </submittedName>
</protein>
<dbReference type="EMBL" id="HBIV01048783">
    <property type="protein sequence ID" value="CAE0682073.1"/>
    <property type="molecule type" value="Transcribed_RNA"/>
</dbReference>
<evidence type="ECO:0000313" key="1">
    <source>
        <dbReference type="EMBL" id="CAE0682073.1"/>
    </source>
</evidence>
<gene>
    <name evidence="1" type="ORF">LGLO00237_LOCUS33861</name>
</gene>
<dbReference type="AlphaFoldDB" id="A0A7S4E0L6"/>
<organism evidence="1">
    <name type="scientific">Lotharella globosa</name>
    <dbReference type="NCBI Taxonomy" id="91324"/>
    <lineage>
        <taxon>Eukaryota</taxon>
        <taxon>Sar</taxon>
        <taxon>Rhizaria</taxon>
        <taxon>Cercozoa</taxon>
        <taxon>Chlorarachniophyceae</taxon>
        <taxon>Lotharella</taxon>
    </lineage>
</organism>
<sequence>MQDVTSINILPRYVHSAREAKPQIATRSSRTGANQILLGASSVRPTDNLPELTSGSARVLSSVDTDLSSESERGVEAMCVAERVGWRSVTKAAPRMTCMSLSARLSSSSLRIGVSSVACWSCSSGGRTSVTDTATLVLVWTGVRTQYRTKMVVKIARKAMMIIRPSTYPCEMFSS</sequence>
<proteinExistence type="predicted"/>